<dbReference type="PANTHER" id="PTHR18945">
    <property type="entry name" value="NEUROTRANSMITTER GATED ION CHANNEL"/>
    <property type="match status" value="1"/>
</dbReference>
<name>A0ABP1QMV8_9HEXA</name>
<protein>
    <recommendedName>
        <fullName evidence="2">Neurotransmitter-gated ion-channel ligand-binding domain-containing protein</fullName>
    </recommendedName>
</protein>
<dbReference type="PRINTS" id="PR00252">
    <property type="entry name" value="NRIONCHANNEL"/>
</dbReference>
<dbReference type="InterPro" id="IPR006201">
    <property type="entry name" value="Neur_channel"/>
</dbReference>
<dbReference type="CDD" id="cd18997">
    <property type="entry name" value="LGIC_ECD_nAChR"/>
    <property type="match status" value="1"/>
</dbReference>
<keyword evidence="4" id="KW-1185">Reference proteome</keyword>
<keyword evidence="1" id="KW-0732">Signal</keyword>
<comment type="caution">
    <text evidence="3">The sequence shown here is derived from an EMBL/GenBank/DDBJ whole genome shotgun (WGS) entry which is preliminary data.</text>
</comment>
<evidence type="ECO:0000313" key="4">
    <source>
        <dbReference type="Proteomes" id="UP001642540"/>
    </source>
</evidence>
<organism evidence="3 4">
    <name type="scientific">Orchesella dallaii</name>
    <dbReference type="NCBI Taxonomy" id="48710"/>
    <lineage>
        <taxon>Eukaryota</taxon>
        <taxon>Metazoa</taxon>
        <taxon>Ecdysozoa</taxon>
        <taxon>Arthropoda</taxon>
        <taxon>Hexapoda</taxon>
        <taxon>Collembola</taxon>
        <taxon>Entomobryomorpha</taxon>
        <taxon>Entomobryoidea</taxon>
        <taxon>Orchesellidae</taxon>
        <taxon>Orchesellinae</taxon>
        <taxon>Orchesella</taxon>
    </lineage>
</organism>
<feature type="chain" id="PRO_5047203458" description="Neurotransmitter-gated ion-channel ligand-binding domain-containing protein" evidence="1">
    <location>
        <begin position="18"/>
        <end position="275"/>
    </location>
</feature>
<evidence type="ECO:0000259" key="2">
    <source>
        <dbReference type="Pfam" id="PF02931"/>
    </source>
</evidence>
<accession>A0ABP1QMV8</accession>
<feature type="domain" description="Neurotransmitter-gated ion-channel ligand-binding" evidence="2">
    <location>
        <begin position="65"/>
        <end position="265"/>
    </location>
</feature>
<gene>
    <name evidence="3" type="ORF">ODALV1_LOCUS13249</name>
</gene>
<proteinExistence type="predicted"/>
<dbReference type="Proteomes" id="UP001642540">
    <property type="component" value="Unassembled WGS sequence"/>
</dbReference>
<dbReference type="InterPro" id="IPR006202">
    <property type="entry name" value="Neur_chan_lig-bd"/>
</dbReference>
<dbReference type="Gene3D" id="2.70.170.10">
    <property type="entry name" value="Neurotransmitter-gated ion-channel ligand-binding domain"/>
    <property type="match status" value="1"/>
</dbReference>
<dbReference type="EMBL" id="CAXLJM020000041">
    <property type="protein sequence ID" value="CAL8109303.1"/>
    <property type="molecule type" value="Genomic_DNA"/>
</dbReference>
<evidence type="ECO:0000256" key="1">
    <source>
        <dbReference type="SAM" id="SignalP"/>
    </source>
</evidence>
<dbReference type="SUPFAM" id="SSF63712">
    <property type="entry name" value="Nicotinic receptor ligand binding domain-like"/>
    <property type="match status" value="1"/>
</dbReference>
<dbReference type="InterPro" id="IPR036734">
    <property type="entry name" value="Neur_chan_lig-bd_sf"/>
</dbReference>
<dbReference type="Pfam" id="PF02931">
    <property type="entry name" value="Neur_chan_LBD"/>
    <property type="match status" value="1"/>
</dbReference>
<reference evidence="3 4" key="1">
    <citation type="submission" date="2024-08" db="EMBL/GenBank/DDBJ databases">
        <authorList>
            <person name="Cucini C."/>
            <person name="Frati F."/>
        </authorList>
    </citation>
    <scope>NUCLEOTIDE SEQUENCE [LARGE SCALE GENOMIC DNA]</scope>
</reference>
<feature type="signal peptide" evidence="1">
    <location>
        <begin position="1"/>
        <end position="17"/>
    </location>
</feature>
<sequence length="275" mass="31559">MNKIFILCAVIIAVIYAAPDSSLDLADPVSTLAETVTTSAQLALPTTERREYETSDEQGTVDDRTKLVATLFKDYDKKINPDDVKLMFGVSLIDFHILEDKDEMESSVWLRYSWQDPRLKWNADEYGGATLIRLESDMVWKPDIALFNSADPVNMMNCWNANILIYSTGKILWVPPCKMLSWCHLTLHREPYGEQVCGLKFGSWTFDGDKLDLDFYKGNKTMDVSDLINTSGFEILSNKAEQTTKFYPCCKEPYRDLMFNITIKRIPGEELIKKW</sequence>
<evidence type="ECO:0000313" key="3">
    <source>
        <dbReference type="EMBL" id="CAL8109303.1"/>
    </source>
</evidence>